<dbReference type="AlphaFoldDB" id="A0A4R6XQ85"/>
<comment type="caution">
    <text evidence="2">The sequence shown here is derived from an EMBL/GenBank/DDBJ whole genome shotgun (WGS) entry which is preliminary data.</text>
</comment>
<evidence type="ECO:0000313" key="3">
    <source>
        <dbReference type="Proteomes" id="UP000295724"/>
    </source>
</evidence>
<gene>
    <name evidence="2" type="ORF">C8D91_1543</name>
</gene>
<keyword evidence="3" id="KW-1185">Reference proteome</keyword>
<keyword evidence="1" id="KW-0472">Membrane</keyword>
<proteinExistence type="predicted"/>
<protein>
    <submittedName>
        <fullName evidence="2">Uncharacterized protein</fullName>
    </submittedName>
</protein>
<name>A0A4R6XQ85_9GAMM</name>
<reference evidence="2 3" key="1">
    <citation type="submission" date="2019-03" db="EMBL/GenBank/DDBJ databases">
        <title>Genomic Encyclopedia of Type Strains, Phase IV (KMG-IV): sequencing the most valuable type-strain genomes for metagenomic binning, comparative biology and taxonomic classification.</title>
        <authorList>
            <person name="Goeker M."/>
        </authorList>
    </citation>
    <scope>NUCLEOTIDE SEQUENCE [LARGE SCALE GENOMIC DNA]</scope>
    <source>
        <strain evidence="2 3">DSM 25488</strain>
    </source>
</reference>
<evidence type="ECO:0000256" key="1">
    <source>
        <dbReference type="SAM" id="Phobius"/>
    </source>
</evidence>
<dbReference type="EMBL" id="SNZB01000003">
    <property type="protein sequence ID" value="TDR20569.1"/>
    <property type="molecule type" value="Genomic_DNA"/>
</dbReference>
<dbReference type="RefSeq" id="WP_257205607.1">
    <property type="nucleotide sequence ID" value="NZ_NIHB01000001.1"/>
</dbReference>
<dbReference type="Proteomes" id="UP000295724">
    <property type="component" value="Unassembled WGS sequence"/>
</dbReference>
<keyword evidence="1" id="KW-1133">Transmembrane helix</keyword>
<feature type="transmembrane region" description="Helical" evidence="1">
    <location>
        <begin position="20"/>
        <end position="38"/>
    </location>
</feature>
<accession>A0A4R6XQ85</accession>
<organism evidence="2 3">
    <name type="scientific">Marinicella litoralis</name>
    <dbReference type="NCBI Taxonomy" id="644220"/>
    <lineage>
        <taxon>Bacteria</taxon>
        <taxon>Pseudomonadati</taxon>
        <taxon>Pseudomonadota</taxon>
        <taxon>Gammaproteobacteria</taxon>
        <taxon>Lysobacterales</taxon>
        <taxon>Marinicellaceae</taxon>
        <taxon>Marinicella</taxon>
    </lineage>
</organism>
<evidence type="ECO:0000313" key="2">
    <source>
        <dbReference type="EMBL" id="TDR20569.1"/>
    </source>
</evidence>
<keyword evidence="1" id="KW-0812">Transmembrane</keyword>
<sequence length="43" mass="4736">MNQDDKKTTDQRKAARKTALILGAVALGFFAWSVYIVITHAKG</sequence>